<comment type="caution">
    <text evidence="2">The sequence shown here is derived from an EMBL/GenBank/DDBJ whole genome shotgun (WGS) entry which is preliminary data.</text>
</comment>
<accession>A0A1D1VAY7</accession>
<feature type="compositionally biased region" description="Polar residues" evidence="1">
    <location>
        <begin position="266"/>
        <end position="284"/>
    </location>
</feature>
<dbReference type="EMBL" id="BDGG01000005">
    <property type="protein sequence ID" value="GAU98814.1"/>
    <property type="molecule type" value="Genomic_DNA"/>
</dbReference>
<keyword evidence="3" id="KW-1185">Reference proteome</keyword>
<dbReference type="Proteomes" id="UP000186922">
    <property type="component" value="Unassembled WGS sequence"/>
</dbReference>
<feature type="region of interest" description="Disordered" evidence="1">
    <location>
        <begin position="264"/>
        <end position="295"/>
    </location>
</feature>
<proteinExistence type="predicted"/>
<protein>
    <submittedName>
        <fullName evidence="2">Uncharacterized protein</fullName>
    </submittedName>
</protein>
<evidence type="ECO:0000256" key="1">
    <source>
        <dbReference type="SAM" id="MobiDB-lite"/>
    </source>
</evidence>
<evidence type="ECO:0000313" key="2">
    <source>
        <dbReference type="EMBL" id="GAU98814.1"/>
    </source>
</evidence>
<name>A0A1D1VAY7_RAMVA</name>
<reference evidence="2 3" key="1">
    <citation type="journal article" date="2016" name="Nat. Commun.">
        <title>Extremotolerant tardigrade genome and improved radiotolerance of human cultured cells by tardigrade-unique protein.</title>
        <authorList>
            <person name="Hashimoto T."/>
            <person name="Horikawa D.D."/>
            <person name="Saito Y."/>
            <person name="Kuwahara H."/>
            <person name="Kozuka-Hata H."/>
            <person name="Shin-I T."/>
            <person name="Minakuchi Y."/>
            <person name="Ohishi K."/>
            <person name="Motoyama A."/>
            <person name="Aizu T."/>
            <person name="Enomoto A."/>
            <person name="Kondo K."/>
            <person name="Tanaka S."/>
            <person name="Hara Y."/>
            <person name="Koshikawa S."/>
            <person name="Sagara H."/>
            <person name="Miura T."/>
            <person name="Yokobori S."/>
            <person name="Miyagawa K."/>
            <person name="Suzuki Y."/>
            <person name="Kubo T."/>
            <person name="Oyama M."/>
            <person name="Kohara Y."/>
            <person name="Fujiyama A."/>
            <person name="Arakawa K."/>
            <person name="Katayama T."/>
            <person name="Toyoda A."/>
            <person name="Kunieda T."/>
        </authorList>
    </citation>
    <scope>NUCLEOTIDE SEQUENCE [LARGE SCALE GENOMIC DNA]</scope>
    <source>
        <strain evidence="2 3">YOKOZUNA-1</strain>
    </source>
</reference>
<organism evidence="2 3">
    <name type="scientific">Ramazzottius varieornatus</name>
    <name type="common">Water bear</name>
    <name type="synonym">Tardigrade</name>
    <dbReference type="NCBI Taxonomy" id="947166"/>
    <lineage>
        <taxon>Eukaryota</taxon>
        <taxon>Metazoa</taxon>
        <taxon>Ecdysozoa</taxon>
        <taxon>Tardigrada</taxon>
        <taxon>Eutardigrada</taxon>
        <taxon>Parachela</taxon>
        <taxon>Hypsibioidea</taxon>
        <taxon>Ramazzottiidae</taxon>
        <taxon>Ramazzottius</taxon>
    </lineage>
</organism>
<gene>
    <name evidence="2" type="primary">RvY_09907-1</name>
    <name evidence="2" type="synonym">RvY_09907.1</name>
    <name evidence="2" type="ORF">RvY_09907</name>
</gene>
<evidence type="ECO:0000313" key="3">
    <source>
        <dbReference type="Proteomes" id="UP000186922"/>
    </source>
</evidence>
<sequence length="342" mass="36784">MSIFFFDAVIAQSATTLIPPENLLELLAINSAIHAVKQSRTTTTTEIPPSTVRPGVLSGVPIPTLWPVLPESSSQSWNSNKKQLQPTTTASSLLGYQPYVEDYAMYHNNIVISPSRLQVQPFRYYVANSGPAPGRQLYDVVQQPQQSSLPQAGLGQATLHANGQRQELFTYSPYSINIGSIGQTQPSLLQYLISSANSNAQPGSVSTNEVPQGTSYFLPQVSAQNPPRSSTGLGGQQVQQINNQVPSGLAQTLSQANIYSLVPPETYSSQPGTGGNSVSNSRWNENLGPVSNPDEGKSGIYGYGGQPGYAAIPYNFYVSKDISNNIQNFVDSSNLPYPGCHK</sequence>
<dbReference type="AlphaFoldDB" id="A0A1D1VAY7"/>